<dbReference type="Proteomes" id="UP000229090">
    <property type="component" value="Segment"/>
</dbReference>
<evidence type="ECO:0000313" key="2">
    <source>
        <dbReference type="EMBL" id="ATN94061.1"/>
    </source>
</evidence>
<reference evidence="3" key="1">
    <citation type="submission" date="2017-09" db="EMBL/GenBank/DDBJ databases">
        <authorList>
            <person name="Ehlers B."/>
            <person name="Leendertz F.H."/>
        </authorList>
    </citation>
    <scope>NUCLEOTIDE SEQUENCE [LARGE SCALE GENOMIC DNA]</scope>
</reference>
<dbReference type="RefSeq" id="YP_010013588.1">
    <property type="nucleotide sequence ID" value="NC_053512.1"/>
</dbReference>
<sequence>MPTDHQIGIASTQFTDTREGENMNVKRSKKIHFDCLKEVEVNGKLLTVDTEVSIKGERGRFRFKYARYTKDGRLNLTFVGGPFGYETFRTFYPEKIRRVHRINRTAKNIAAERKRAKEAEAA</sequence>
<name>A0A2D1GQ45_9CAUD</name>
<keyword evidence="3" id="KW-1185">Reference proteome</keyword>
<gene>
    <name evidence="2" type="primary">99</name>
    <name evidence="2" type="ORF">SEA_KUMAO_99</name>
</gene>
<evidence type="ECO:0000313" key="3">
    <source>
        <dbReference type="Proteomes" id="UP000229090"/>
    </source>
</evidence>
<proteinExistence type="predicted"/>
<feature type="domain" description="DUF7246" evidence="1">
    <location>
        <begin position="34"/>
        <end position="110"/>
    </location>
</feature>
<dbReference type="InterPro" id="IPR055670">
    <property type="entry name" value="DUF7246"/>
</dbReference>
<dbReference type="GeneID" id="63210202"/>
<organism evidence="2 3">
    <name type="scientific">Mycobacterium phage Kumao</name>
    <dbReference type="NCBI Taxonomy" id="2041344"/>
    <lineage>
        <taxon>Viruses</taxon>
        <taxon>Duplodnaviria</taxon>
        <taxon>Heunggongvirae</taxon>
        <taxon>Uroviricota</taxon>
        <taxon>Caudoviricetes</taxon>
        <taxon>Vilmaviridae</taxon>
        <taxon>Kumaovirus</taxon>
        <taxon>Kumaovirus kumao</taxon>
    </lineage>
</organism>
<evidence type="ECO:0000259" key="1">
    <source>
        <dbReference type="Pfam" id="PF23904"/>
    </source>
</evidence>
<dbReference type="KEGG" id="vg:63210202"/>
<dbReference type="Pfam" id="PF23904">
    <property type="entry name" value="DUF7246"/>
    <property type="match status" value="1"/>
</dbReference>
<dbReference type="EMBL" id="MG009575">
    <property type="protein sequence ID" value="ATN94061.1"/>
    <property type="molecule type" value="Genomic_DNA"/>
</dbReference>
<accession>A0A2D1GQ45</accession>
<protein>
    <recommendedName>
        <fullName evidence="1">DUF7246 domain-containing protein</fullName>
    </recommendedName>
</protein>